<dbReference type="EMBL" id="BAABFO010000017">
    <property type="protein sequence ID" value="GAA4337395.1"/>
    <property type="molecule type" value="Genomic_DNA"/>
</dbReference>
<dbReference type="RefSeq" id="WP_345250976.1">
    <property type="nucleotide sequence ID" value="NZ_BAABFO010000017.1"/>
</dbReference>
<keyword evidence="7 8" id="KW-0472">Membrane</keyword>
<feature type="transmembrane region" description="Helical" evidence="8">
    <location>
        <begin position="97"/>
        <end position="117"/>
    </location>
</feature>
<gene>
    <name evidence="10" type="ORF">GCM10023144_33070</name>
</gene>
<reference evidence="11" key="1">
    <citation type="journal article" date="2019" name="Int. J. Syst. Evol. Microbiol.">
        <title>The Global Catalogue of Microorganisms (GCM) 10K type strain sequencing project: providing services to taxonomists for standard genome sequencing and annotation.</title>
        <authorList>
            <consortium name="The Broad Institute Genomics Platform"/>
            <consortium name="The Broad Institute Genome Sequencing Center for Infectious Disease"/>
            <person name="Wu L."/>
            <person name="Ma J."/>
        </authorList>
    </citation>
    <scope>NUCLEOTIDE SEQUENCE [LARGE SCALE GENOMIC DNA]</scope>
    <source>
        <strain evidence="11">JCM 17666</strain>
    </source>
</reference>
<organism evidence="10 11">
    <name type="scientific">Pigmentiphaga soli</name>
    <dbReference type="NCBI Taxonomy" id="1007095"/>
    <lineage>
        <taxon>Bacteria</taxon>
        <taxon>Pseudomonadati</taxon>
        <taxon>Pseudomonadota</taxon>
        <taxon>Betaproteobacteria</taxon>
        <taxon>Burkholderiales</taxon>
        <taxon>Alcaligenaceae</taxon>
        <taxon>Pigmentiphaga</taxon>
    </lineage>
</organism>
<sequence length="415" mass="42574">MPGSPAPHTAAAGGPAASSQYIGRRSPAFRRAVAALFASGFSTFALLYYVQPLMPVFAKAFGVSPAASSLSLSATTALLALAMLVASTLSDTFGRRALMVASLLSSAALTLASVLFPQWSVLVAARALMGITLSGLPAVAMAYVGEEIEPRSSGLAMGLYIGGSALGGMGGRLLAGLIADVADWHAATLAIGALGFVGAALFWRLLPPPRNFRPRPLQLRLALRGFGGNLSDPVLRRLFAQAFLLMGAFVAVYNYIGYRLLAPPFGMSQAVVGLVSAVYLGGIFSSAWMGNLGARLGHHRVMWAGVALELAGLAMTLSDSLAMVVGGLAVLTFGFFGAHSICSAWVARRAGSGRAQASALYLFCYYAGSSAVGYAGGIALSLGQWPGLAALLGVLLAAGLANALFLARRASAPAR</sequence>
<evidence type="ECO:0000313" key="10">
    <source>
        <dbReference type="EMBL" id="GAA4337395.1"/>
    </source>
</evidence>
<feature type="transmembrane region" description="Helical" evidence="8">
    <location>
        <begin position="70"/>
        <end position="90"/>
    </location>
</feature>
<keyword evidence="6 8" id="KW-1133">Transmembrane helix</keyword>
<feature type="transmembrane region" description="Helical" evidence="8">
    <location>
        <begin position="301"/>
        <end position="318"/>
    </location>
</feature>
<evidence type="ECO:0000259" key="9">
    <source>
        <dbReference type="PROSITE" id="PS50850"/>
    </source>
</evidence>
<dbReference type="InterPro" id="IPR036259">
    <property type="entry name" value="MFS_trans_sf"/>
</dbReference>
<dbReference type="Proteomes" id="UP001501671">
    <property type="component" value="Unassembled WGS sequence"/>
</dbReference>
<feature type="domain" description="Major facilitator superfamily (MFS) profile" evidence="9">
    <location>
        <begin position="28"/>
        <end position="411"/>
    </location>
</feature>
<evidence type="ECO:0000256" key="8">
    <source>
        <dbReference type="SAM" id="Phobius"/>
    </source>
</evidence>
<evidence type="ECO:0000256" key="3">
    <source>
        <dbReference type="ARBA" id="ARBA00022448"/>
    </source>
</evidence>
<evidence type="ECO:0000256" key="2">
    <source>
        <dbReference type="ARBA" id="ARBA00008335"/>
    </source>
</evidence>
<proteinExistence type="inferred from homology"/>
<feature type="transmembrane region" description="Helical" evidence="8">
    <location>
        <begin position="270"/>
        <end position="289"/>
    </location>
</feature>
<keyword evidence="3" id="KW-0813">Transport</keyword>
<feature type="transmembrane region" description="Helical" evidence="8">
    <location>
        <begin position="123"/>
        <end position="145"/>
    </location>
</feature>
<feature type="transmembrane region" description="Helical" evidence="8">
    <location>
        <begin position="238"/>
        <end position="258"/>
    </location>
</feature>
<accession>A0ABP8HCE8</accession>
<evidence type="ECO:0000256" key="7">
    <source>
        <dbReference type="ARBA" id="ARBA00023136"/>
    </source>
</evidence>
<dbReference type="InterPro" id="IPR020846">
    <property type="entry name" value="MFS_dom"/>
</dbReference>
<dbReference type="PANTHER" id="PTHR43271">
    <property type="entry name" value="BLL2771 PROTEIN"/>
    <property type="match status" value="1"/>
</dbReference>
<feature type="transmembrane region" description="Helical" evidence="8">
    <location>
        <begin position="359"/>
        <end position="382"/>
    </location>
</feature>
<feature type="transmembrane region" description="Helical" evidence="8">
    <location>
        <begin position="157"/>
        <end position="178"/>
    </location>
</feature>
<comment type="subcellular location">
    <subcellularLocation>
        <location evidence="1">Cell membrane</location>
        <topology evidence="1">Multi-pass membrane protein</topology>
    </subcellularLocation>
</comment>
<evidence type="ECO:0000313" key="11">
    <source>
        <dbReference type="Proteomes" id="UP001501671"/>
    </source>
</evidence>
<dbReference type="PANTHER" id="PTHR43271:SF1">
    <property type="entry name" value="INNER MEMBRANE TRANSPORT PROTEIN YNFM"/>
    <property type="match status" value="1"/>
</dbReference>
<dbReference type="PROSITE" id="PS50850">
    <property type="entry name" value="MFS"/>
    <property type="match status" value="1"/>
</dbReference>
<evidence type="ECO:0000256" key="5">
    <source>
        <dbReference type="ARBA" id="ARBA00022692"/>
    </source>
</evidence>
<feature type="transmembrane region" description="Helical" evidence="8">
    <location>
        <begin position="32"/>
        <end position="50"/>
    </location>
</feature>
<feature type="transmembrane region" description="Helical" evidence="8">
    <location>
        <begin position="184"/>
        <end position="206"/>
    </location>
</feature>
<dbReference type="InterPro" id="IPR011701">
    <property type="entry name" value="MFS"/>
</dbReference>
<dbReference type="CDD" id="cd17324">
    <property type="entry name" value="MFS_NepI_like"/>
    <property type="match status" value="1"/>
</dbReference>
<dbReference type="Gene3D" id="1.20.1250.20">
    <property type="entry name" value="MFS general substrate transporter like domains"/>
    <property type="match status" value="1"/>
</dbReference>
<name>A0ABP8HCE8_9BURK</name>
<evidence type="ECO:0000256" key="1">
    <source>
        <dbReference type="ARBA" id="ARBA00004651"/>
    </source>
</evidence>
<feature type="transmembrane region" description="Helical" evidence="8">
    <location>
        <begin position="324"/>
        <end position="347"/>
    </location>
</feature>
<keyword evidence="4" id="KW-1003">Cell membrane</keyword>
<dbReference type="SUPFAM" id="SSF103473">
    <property type="entry name" value="MFS general substrate transporter"/>
    <property type="match status" value="1"/>
</dbReference>
<protein>
    <submittedName>
        <fullName evidence="10">MFS transporter</fullName>
    </submittedName>
</protein>
<keyword evidence="5 8" id="KW-0812">Transmembrane</keyword>
<comment type="similarity">
    <text evidence="2">Belongs to the major facilitator superfamily.</text>
</comment>
<dbReference type="Pfam" id="PF07690">
    <property type="entry name" value="MFS_1"/>
    <property type="match status" value="1"/>
</dbReference>
<keyword evidence="11" id="KW-1185">Reference proteome</keyword>
<comment type="caution">
    <text evidence="10">The sequence shown here is derived from an EMBL/GenBank/DDBJ whole genome shotgun (WGS) entry which is preliminary data.</text>
</comment>
<feature type="transmembrane region" description="Helical" evidence="8">
    <location>
        <begin position="388"/>
        <end position="407"/>
    </location>
</feature>
<evidence type="ECO:0000256" key="6">
    <source>
        <dbReference type="ARBA" id="ARBA00022989"/>
    </source>
</evidence>
<evidence type="ECO:0000256" key="4">
    <source>
        <dbReference type="ARBA" id="ARBA00022475"/>
    </source>
</evidence>